<dbReference type="EMBL" id="CP077074">
    <property type="protein sequence ID" value="QXH43716.1"/>
    <property type="molecule type" value="Genomic_DNA"/>
</dbReference>
<name>A0ABX8MWU8_9PSED</name>
<evidence type="ECO:0000256" key="1">
    <source>
        <dbReference type="ARBA" id="ARBA00001946"/>
    </source>
</evidence>
<dbReference type="InterPro" id="IPR000086">
    <property type="entry name" value="NUDIX_hydrolase_dom"/>
</dbReference>
<dbReference type="Pfam" id="PF00293">
    <property type="entry name" value="NUDIX"/>
    <property type="match status" value="1"/>
</dbReference>
<dbReference type="RefSeq" id="WP_124348334.1">
    <property type="nucleotide sequence ID" value="NZ_CP027706.1"/>
</dbReference>
<evidence type="ECO:0000256" key="2">
    <source>
        <dbReference type="ARBA" id="ARBA00022801"/>
    </source>
</evidence>
<keyword evidence="5" id="KW-1185">Reference proteome</keyword>
<sequence length="136" mass="14654">MPANKACPVVLRQGAGLEILAFRHPLAGLQLVKGSIEAGEASAAAAVRELAEEAGVQGIAVRPLGIWRSGFPGQVWAFHECQVAQALAESWSHRCGDDGGHEFSFFWHPLAEAPSEQWHPLFQQALAFLRECLAGN</sequence>
<organism evidence="4 5">
    <name type="scientific">Pseudomonas sessilinigenes</name>
    <dbReference type="NCBI Taxonomy" id="658629"/>
    <lineage>
        <taxon>Bacteria</taxon>
        <taxon>Pseudomonadati</taxon>
        <taxon>Pseudomonadota</taxon>
        <taxon>Gammaproteobacteria</taxon>
        <taxon>Pseudomonadales</taxon>
        <taxon>Pseudomonadaceae</taxon>
        <taxon>Pseudomonas</taxon>
    </lineage>
</organism>
<feature type="domain" description="Nudix hydrolase" evidence="3">
    <location>
        <begin position="2"/>
        <end position="130"/>
    </location>
</feature>
<proteinExistence type="predicted"/>
<comment type="cofactor">
    <cofactor evidence="1">
        <name>Mg(2+)</name>
        <dbReference type="ChEBI" id="CHEBI:18420"/>
    </cofactor>
</comment>
<dbReference type="Gene3D" id="3.90.79.10">
    <property type="entry name" value="Nucleoside Triphosphate Pyrophosphohydrolase"/>
    <property type="match status" value="1"/>
</dbReference>
<dbReference type="CDD" id="cd04663">
    <property type="entry name" value="NUDIX_Hydrolase"/>
    <property type="match status" value="1"/>
</dbReference>
<reference evidence="4" key="1">
    <citation type="submission" date="2021-06" db="EMBL/GenBank/DDBJ databases">
        <title>Updating the genus Pseudomonas: Description of 43 new species and partition of the Pseudomonas putida group.</title>
        <authorList>
            <person name="Girard L."/>
            <person name="Lood C."/>
            <person name="Vandamme P."/>
            <person name="Rokni-Zadeh H."/>
            <person name="van Noort V."/>
            <person name="Hofte M."/>
            <person name="Lavigne R."/>
            <person name="De Mot R."/>
        </authorList>
    </citation>
    <scope>NUCLEOTIDE SEQUENCE</scope>
    <source>
        <strain evidence="4">CMR12a</strain>
    </source>
</reference>
<accession>A0ABX8MWU8</accession>
<dbReference type="Proteomes" id="UP000693952">
    <property type="component" value="Chromosome"/>
</dbReference>
<dbReference type="PROSITE" id="PS00893">
    <property type="entry name" value="NUDIX_BOX"/>
    <property type="match status" value="1"/>
</dbReference>
<evidence type="ECO:0000259" key="3">
    <source>
        <dbReference type="PROSITE" id="PS51462"/>
    </source>
</evidence>
<evidence type="ECO:0000313" key="4">
    <source>
        <dbReference type="EMBL" id="QXH43716.1"/>
    </source>
</evidence>
<dbReference type="SUPFAM" id="SSF55811">
    <property type="entry name" value="Nudix"/>
    <property type="match status" value="1"/>
</dbReference>
<dbReference type="InterPro" id="IPR015797">
    <property type="entry name" value="NUDIX_hydrolase-like_dom_sf"/>
</dbReference>
<protein>
    <submittedName>
        <fullName evidence="4">NUDIX domain-containing protein</fullName>
    </submittedName>
</protein>
<gene>
    <name evidence="4" type="ORF">KSS89_12830</name>
</gene>
<evidence type="ECO:0000313" key="5">
    <source>
        <dbReference type="Proteomes" id="UP000693952"/>
    </source>
</evidence>
<dbReference type="InterPro" id="IPR020084">
    <property type="entry name" value="NUDIX_hydrolase_CS"/>
</dbReference>
<dbReference type="PROSITE" id="PS51462">
    <property type="entry name" value="NUDIX"/>
    <property type="match status" value="1"/>
</dbReference>
<keyword evidence="2" id="KW-0378">Hydrolase</keyword>